<dbReference type="Proteomes" id="UP000466187">
    <property type="component" value="Chromosome"/>
</dbReference>
<proteinExistence type="inferred from homology"/>
<feature type="domain" description="AMP-dependent synthetase/ligase" evidence="3">
    <location>
        <begin position="2"/>
        <end position="195"/>
    </location>
</feature>
<dbReference type="PANTHER" id="PTHR43201">
    <property type="entry name" value="ACYL-COA SYNTHETASE"/>
    <property type="match status" value="1"/>
</dbReference>
<reference evidence="4 5" key="1">
    <citation type="journal article" date="2019" name="Emerg. Microbes Infect.">
        <title>Comprehensive subspecies identification of 175 nontuberculous mycobacteria species based on 7547 genomic profiles.</title>
        <authorList>
            <person name="Matsumoto Y."/>
            <person name="Kinjo T."/>
            <person name="Motooka D."/>
            <person name="Nabeya D."/>
            <person name="Jung N."/>
            <person name="Uechi K."/>
            <person name="Horii T."/>
            <person name="Iida T."/>
            <person name="Fujita J."/>
            <person name="Nakamura S."/>
        </authorList>
    </citation>
    <scope>NUCLEOTIDE SEQUENCE [LARGE SCALE GENOMIC DNA]</scope>
    <source>
        <strain evidence="4 5">JCM 12688</strain>
    </source>
</reference>
<dbReference type="GO" id="GO:0006631">
    <property type="term" value="P:fatty acid metabolic process"/>
    <property type="evidence" value="ECO:0007669"/>
    <property type="project" value="TreeGrafter"/>
</dbReference>
<dbReference type="AlphaFoldDB" id="A0A7I7WIK2"/>
<dbReference type="Gene3D" id="3.40.50.980">
    <property type="match status" value="2"/>
</dbReference>
<protein>
    <recommendedName>
        <fullName evidence="3">AMP-dependent synthetase/ligase domain-containing protein</fullName>
    </recommendedName>
</protein>
<sequence>MTRLANALSARGIGHGDRVAVLGYNSIELVESWLAALRLGAIAVPVNFRMVADEIAYVLADSGAAAVLADIALAPTVEEACAKLRRWTPSSRSAAIWTTSSPPRTVLSPRSQSRRGARVHHVHVGHDGLSQGAVLTHRNLYLHAFSSIATLGNRDDDDCWMAVAPLFHTAGVSGMLPMFLNGGAVIPPSVRPRRDRRHDRR</sequence>
<evidence type="ECO:0000259" key="3">
    <source>
        <dbReference type="Pfam" id="PF00501"/>
    </source>
</evidence>
<comment type="similarity">
    <text evidence="1">Belongs to the ATP-dependent AMP-binding enzyme family.</text>
</comment>
<dbReference type="EMBL" id="AP022608">
    <property type="protein sequence ID" value="BBZ15668.1"/>
    <property type="molecule type" value="Genomic_DNA"/>
</dbReference>
<dbReference type="KEGG" id="mgad:MGAD_00030"/>
<organism evidence="4 5">
    <name type="scientific">Mycolicibacterium gadium</name>
    <name type="common">Mycobacterium gadium</name>
    <dbReference type="NCBI Taxonomy" id="1794"/>
    <lineage>
        <taxon>Bacteria</taxon>
        <taxon>Bacillati</taxon>
        <taxon>Actinomycetota</taxon>
        <taxon>Actinomycetes</taxon>
        <taxon>Mycobacteriales</taxon>
        <taxon>Mycobacteriaceae</taxon>
        <taxon>Mycolicibacterium</taxon>
    </lineage>
</organism>
<evidence type="ECO:0000256" key="2">
    <source>
        <dbReference type="ARBA" id="ARBA00022598"/>
    </source>
</evidence>
<dbReference type="SUPFAM" id="SSF56801">
    <property type="entry name" value="Acetyl-CoA synthetase-like"/>
    <property type="match status" value="1"/>
</dbReference>
<dbReference type="PANTHER" id="PTHR43201:SF5">
    <property type="entry name" value="MEDIUM-CHAIN ACYL-COA LIGASE ACSF2, MITOCHONDRIAL"/>
    <property type="match status" value="1"/>
</dbReference>
<gene>
    <name evidence="4" type="ORF">MGAD_00030</name>
</gene>
<dbReference type="InterPro" id="IPR000873">
    <property type="entry name" value="AMP-dep_synth/lig_dom"/>
</dbReference>
<keyword evidence="2" id="KW-0436">Ligase</keyword>
<evidence type="ECO:0000313" key="5">
    <source>
        <dbReference type="Proteomes" id="UP000466187"/>
    </source>
</evidence>
<evidence type="ECO:0000256" key="1">
    <source>
        <dbReference type="ARBA" id="ARBA00006432"/>
    </source>
</evidence>
<accession>A0A7I7WIK2</accession>
<name>A0A7I7WIK2_MYCGU</name>
<dbReference type="GO" id="GO:0031956">
    <property type="term" value="F:medium-chain fatty acid-CoA ligase activity"/>
    <property type="evidence" value="ECO:0007669"/>
    <property type="project" value="TreeGrafter"/>
</dbReference>
<evidence type="ECO:0000313" key="4">
    <source>
        <dbReference type="EMBL" id="BBZ15668.1"/>
    </source>
</evidence>
<dbReference type="Pfam" id="PF00501">
    <property type="entry name" value="AMP-binding"/>
    <property type="match status" value="1"/>
</dbReference>